<keyword evidence="5" id="KW-1185">Reference proteome</keyword>
<keyword evidence="1" id="KW-0863">Zinc-finger</keyword>
<proteinExistence type="predicted"/>
<feature type="compositionally biased region" description="Polar residues" evidence="2">
    <location>
        <begin position="130"/>
        <end position="139"/>
    </location>
</feature>
<keyword evidence="1" id="KW-0479">Metal-binding</keyword>
<keyword evidence="1" id="KW-0862">Zinc</keyword>
<dbReference type="Pfam" id="PF15663">
    <property type="entry name" value="zf-CCCH_3"/>
    <property type="match status" value="1"/>
</dbReference>
<dbReference type="Gene3D" id="4.10.1000.10">
    <property type="entry name" value="Zinc finger, CCCH-type"/>
    <property type="match status" value="1"/>
</dbReference>
<reference evidence="4" key="1">
    <citation type="journal article" date="2023" name="IScience">
        <title>Live-bearing cockroach genome reveals convergent evolutionary mechanisms linked to viviparity in insects and beyond.</title>
        <authorList>
            <person name="Fouks B."/>
            <person name="Harrison M.C."/>
            <person name="Mikhailova A.A."/>
            <person name="Marchal E."/>
            <person name="English S."/>
            <person name="Carruthers M."/>
            <person name="Jennings E.C."/>
            <person name="Chiamaka E.L."/>
            <person name="Frigard R.A."/>
            <person name="Pippel M."/>
            <person name="Attardo G.M."/>
            <person name="Benoit J.B."/>
            <person name="Bornberg-Bauer E."/>
            <person name="Tobe S.S."/>
        </authorList>
    </citation>
    <scope>NUCLEOTIDE SEQUENCE</scope>
    <source>
        <strain evidence="4">Stay&amp;Tobe</strain>
    </source>
</reference>
<feature type="zinc finger region" description="C3H1-type" evidence="1">
    <location>
        <begin position="38"/>
        <end position="59"/>
    </location>
</feature>
<sequence>MDTPRKNNDCYFYYYSTCLKGEECMFRHEPSALGCETVCSFWQQGKCLNQHCNFRHMELRKNRKLIPCYWENQPGGCRKPHCSFQHKNPRDPPNVAEMEKSKELMAEGGQYEECVGNSENDSARVGPRRVSQSSETSYGSPPVDPLVVNFEEESDNESVPTSTPTKKQPQKKNLHVKTLEEIRLERIQAESAAFYAYDNHTDLRAKLQSRKSY</sequence>
<dbReference type="AlphaFoldDB" id="A0AAD7ZNZ3"/>
<dbReference type="EMBL" id="JASPKZ010007493">
    <property type="protein sequence ID" value="KAJ9583935.1"/>
    <property type="molecule type" value="Genomic_DNA"/>
</dbReference>
<dbReference type="FunFam" id="4.10.1000.10:FF:000026">
    <property type="entry name" value="Zinc finger CCCH domain-containing protein 11A"/>
    <property type="match status" value="1"/>
</dbReference>
<evidence type="ECO:0000259" key="3">
    <source>
        <dbReference type="PROSITE" id="PS50103"/>
    </source>
</evidence>
<dbReference type="PROSITE" id="PS50103">
    <property type="entry name" value="ZF_C3H1"/>
    <property type="match status" value="2"/>
</dbReference>
<feature type="domain" description="C3H1-type" evidence="3">
    <location>
        <begin position="4"/>
        <end position="31"/>
    </location>
</feature>
<organism evidence="4 5">
    <name type="scientific">Diploptera punctata</name>
    <name type="common">Pacific beetle cockroach</name>
    <dbReference type="NCBI Taxonomy" id="6984"/>
    <lineage>
        <taxon>Eukaryota</taxon>
        <taxon>Metazoa</taxon>
        <taxon>Ecdysozoa</taxon>
        <taxon>Arthropoda</taxon>
        <taxon>Hexapoda</taxon>
        <taxon>Insecta</taxon>
        <taxon>Pterygota</taxon>
        <taxon>Neoptera</taxon>
        <taxon>Polyneoptera</taxon>
        <taxon>Dictyoptera</taxon>
        <taxon>Blattodea</taxon>
        <taxon>Blaberoidea</taxon>
        <taxon>Blaberidae</taxon>
        <taxon>Diplopterinae</taxon>
        <taxon>Diploptera</taxon>
    </lineage>
</organism>
<evidence type="ECO:0000313" key="4">
    <source>
        <dbReference type="EMBL" id="KAJ9583935.1"/>
    </source>
</evidence>
<gene>
    <name evidence="4" type="ORF">L9F63_021709</name>
</gene>
<protein>
    <recommendedName>
        <fullName evidence="3">C3H1-type domain-containing protein</fullName>
    </recommendedName>
</protein>
<feature type="zinc finger region" description="C3H1-type" evidence="1">
    <location>
        <begin position="4"/>
        <end position="31"/>
    </location>
</feature>
<evidence type="ECO:0000313" key="5">
    <source>
        <dbReference type="Proteomes" id="UP001233999"/>
    </source>
</evidence>
<dbReference type="SMART" id="SM00356">
    <property type="entry name" value="ZnF_C3H1"/>
    <property type="match status" value="3"/>
</dbReference>
<dbReference type="InterPro" id="IPR041686">
    <property type="entry name" value="Znf-CCCH_3"/>
</dbReference>
<dbReference type="InterPro" id="IPR000571">
    <property type="entry name" value="Znf_CCCH"/>
</dbReference>
<evidence type="ECO:0000256" key="1">
    <source>
        <dbReference type="PROSITE-ProRule" id="PRU00723"/>
    </source>
</evidence>
<dbReference type="Proteomes" id="UP001233999">
    <property type="component" value="Unassembled WGS sequence"/>
</dbReference>
<dbReference type="PANTHER" id="PTHR15725:SF14">
    <property type="entry name" value="ZINC FINGER CCCH DOMAIN-CONTAINING PROTEIN 11A"/>
    <property type="match status" value="1"/>
</dbReference>
<feature type="region of interest" description="Disordered" evidence="2">
    <location>
        <begin position="114"/>
        <end position="174"/>
    </location>
</feature>
<evidence type="ECO:0000256" key="2">
    <source>
        <dbReference type="SAM" id="MobiDB-lite"/>
    </source>
</evidence>
<dbReference type="GO" id="GO:0008270">
    <property type="term" value="F:zinc ion binding"/>
    <property type="evidence" value="ECO:0007669"/>
    <property type="project" value="UniProtKB-KW"/>
</dbReference>
<comment type="caution">
    <text evidence="4">The sequence shown here is derived from an EMBL/GenBank/DDBJ whole genome shotgun (WGS) entry which is preliminary data.</text>
</comment>
<feature type="domain" description="C3H1-type" evidence="3">
    <location>
        <begin position="38"/>
        <end position="59"/>
    </location>
</feature>
<name>A0AAD7ZNZ3_DIPPU</name>
<dbReference type="PANTHER" id="PTHR15725">
    <property type="entry name" value="ZN-FINGER, C-X8-C-X5-C-X3-H TYPE-CONTAINING"/>
    <property type="match status" value="1"/>
</dbReference>
<accession>A0AAD7ZNZ3</accession>
<feature type="non-terminal residue" evidence="4">
    <location>
        <position position="1"/>
    </location>
</feature>
<reference evidence="4" key="2">
    <citation type="submission" date="2023-05" db="EMBL/GenBank/DDBJ databases">
        <authorList>
            <person name="Fouks B."/>
        </authorList>
    </citation>
    <scope>NUCLEOTIDE SEQUENCE</scope>
    <source>
        <strain evidence="4">Stay&amp;Tobe</strain>
        <tissue evidence="4">Testes</tissue>
    </source>
</reference>